<dbReference type="HOGENOM" id="CLU_720462_0_0_1"/>
<name>A0A0D3KKA0_EMIH1</name>
<reference evidence="2" key="1">
    <citation type="journal article" date="2013" name="Nature">
        <title>Pan genome of the phytoplankton Emiliania underpins its global distribution.</title>
        <authorList>
            <person name="Read B.A."/>
            <person name="Kegel J."/>
            <person name="Klute M.J."/>
            <person name="Kuo A."/>
            <person name="Lefebvre S.C."/>
            <person name="Maumus F."/>
            <person name="Mayer C."/>
            <person name="Miller J."/>
            <person name="Monier A."/>
            <person name="Salamov A."/>
            <person name="Young J."/>
            <person name="Aguilar M."/>
            <person name="Claverie J.M."/>
            <person name="Frickenhaus S."/>
            <person name="Gonzalez K."/>
            <person name="Herman E.K."/>
            <person name="Lin Y.C."/>
            <person name="Napier J."/>
            <person name="Ogata H."/>
            <person name="Sarno A.F."/>
            <person name="Shmutz J."/>
            <person name="Schroeder D."/>
            <person name="de Vargas C."/>
            <person name="Verret F."/>
            <person name="von Dassow P."/>
            <person name="Valentin K."/>
            <person name="Van de Peer Y."/>
            <person name="Wheeler G."/>
            <person name="Dacks J.B."/>
            <person name="Delwiche C.F."/>
            <person name="Dyhrman S.T."/>
            <person name="Glockner G."/>
            <person name="John U."/>
            <person name="Richards T."/>
            <person name="Worden A.Z."/>
            <person name="Zhang X."/>
            <person name="Grigoriev I.V."/>
            <person name="Allen A.E."/>
            <person name="Bidle K."/>
            <person name="Borodovsky M."/>
            <person name="Bowler C."/>
            <person name="Brownlee C."/>
            <person name="Cock J.M."/>
            <person name="Elias M."/>
            <person name="Gladyshev V.N."/>
            <person name="Groth M."/>
            <person name="Guda C."/>
            <person name="Hadaegh A."/>
            <person name="Iglesias-Rodriguez M.D."/>
            <person name="Jenkins J."/>
            <person name="Jones B.M."/>
            <person name="Lawson T."/>
            <person name="Leese F."/>
            <person name="Lindquist E."/>
            <person name="Lobanov A."/>
            <person name="Lomsadze A."/>
            <person name="Malik S.B."/>
            <person name="Marsh M.E."/>
            <person name="Mackinder L."/>
            <person name="Mock T."/>
            <person name="Mueller-Roeber B."/>
            <person name="Pagarete A."/>
            <person name="Parker M."/>
            <person name="Probert I."/>
            <person name="Quesneville H."/>
            <person name="Raines C."/>
            <person name="Rensing S.A."/>
            <person name="Riano-Pachon D.M."/>
            <person name="Richier S."/>
            <person name="Rokitta S."/>
            <person name="Shiraiwa Y."/>
            <person name="Soanes D.M."/>
            <person name="van der Giezen M."/>
            <person name="Wahlund T.M."/>
            <person name="Williams B."/>
            <person name="Wilson W."/>
            <person name="Wolfe G."/>
            <person name="Wurch L.L."/>
        </authorList>
    </citation>
    <scope>NUCLEOTIDE SEQUENCE</scope>
</reference>
<keyword evidence="2" id="KW-1185">Reference proteome</keyword>
<dbReference type="RefSeq" id="XP_005788614.1">
    <property type="nucleotide sequence ID" value="XM_005788557.1"/>
</dbReference>
<dbReference type="KEGG" id="ehx:EMIHUDRAFT_226788"/>
<sequence length="433" mass="46955">MEGMGAISVFFPVYKSRAQCWVAKILFFATRLTSSSPLSFHRRLSCTLAMSTTRTAARHIAALLSGVGLGYIVALSRLRWRRRRQLNAEWTRADFVALFCNPKLPRSFGMRPLSFGQDMKFIMRALPRYLLHVEPAASLYTARRALVQNRPRIVVFSGHTSHVGQSPHLCFETPDGRYDPVVTSQILIAMLLSLDRRSSSPPSDLSAAVEAHLQAQQAAGLEMAHCSRAWMERAALEFATTSERASSSPSAERSLTSTGSERSLLRGLLPLPADGSAASEAEPLLALSRLACIVLNSCCSLEIGEMLVRALPRVALDTAARAFLVGFMNKMVELDAAPSPVAPKCLRLYLWAGAGRDASSGLDLVKSAFKAGCAAFTAGGYAFGDPNNFLHPSGHPHWRQPEFKTCPHCSPPVQGQVVLLLASGGGVERIYGG</sequence>
<evidence type="ECO:0000313" key="2">
    <source>
        <dbReference type="Proteomes" id="UP000013827"/>
    </source>
</evidence>
<dbReference type="GeneID" id="17281456"/>
<organism evidence="1 2">
    <name type="scientific">Emiliania huxleyi (strain CCMP1516)</name>
    <dbReference type="NCBI Taxonomy" id="280463"/>
    <lineage>
        <taxon>Eukaryota</taxon>
        <taxon>Haptista</taxon>
        <taxon>Haptophyta</taxon>
        <taxon>Prymnesiophyceae</taxon>
        <taxon>Isochrysidales</taxon>
        <taxon>Noelaerhabdaceae</taxon>
        <taxon>Emiliania</taxon>
    </lineage>
</organism>
<proteinExistence type="predicted"/>
<dbReference type="AlphaFoldDB" id="A0A0D3KKA0"/>
<reference evidence="1" key="2">
    <citation type="submission" date="2024-10" db="UniProtKB">
        <authorList>
            <consortium name="EnsemblProtists"/>
        </authorList>
    </citation>
    <scope>IDENTIFICATION</scope>
</reference>
<protein>
    <submittedName>
        <fullName evidence="1">Uncharacterized protein</fullName>
    </submittedName>
</protein>
<dbReference type="EnsemblProtists" id="EOD36185">
    <property type="protein sequence ID" value="EOD36185"/>
    <property type="gene ID" value="EMIHUDRAFT_226788"/>
</dbReference>
<accession>A0A0D3KKA0</accession>
<evidence type="ECO:0000313" key="1">
    <source>
        <dbReference type="EnsemblProtists" id="EOD36185"/>
    </source>
</evidence>
<dbReference type="Proteomes" id="UP000013827">
    <property type="component" value="Unassembled WGS sequence"/>
</dbReference>
<dbReference type="PaxDb" id="2903-EOD36185"/>